<name>A0A2A8H8F4_9BACI</name>
<accession>A0A2A8H8F4</accession>
<dbReference type="Proteomes" id="UP000220841">
    <property type="component" value="Unassembled WGS sequence"/>
</dbReference>
<reference evidence="1 2" key="1">
    <citation type="submission" date="2017-09" db="EMBL/GenBank/DDBJ databases">
        <title>Large-scale bioinformatics analysis of Bacillus genomes uncovers conserved roles of natural products in bacterial physiology.</title>
        <authorList>
            <consortium name="Agbiome Team Llc"/>
            <person name="Bleich R.M."/>
            <person name="Grubbs K.J."/>
            <person name="Santa Maria K.C."/>
            <person name="Allen S.E."/>
            <person name="Farag S."/>
            <person name="Shank E.A."/>
            <person name="Bowers A."/>
        </authorList>
    </citation>
    <scope>NUCLEOTIDE SEQUENCE [LARGE SCALE GENOMIC DNA]</scope>
    <source>
        <strain evidence="1 2">AFS021349</strain>
    </source>
</reference>
<gene>
    <name evidence="1" type="ORF">CN585_25535</name>
</gene>
<sequence>MAEDTLLQPLSDLDFLRIVHQFQWSTTNQLCSYIGYNRRSIYRRIHKMKPYLHLIQEPSRRHIYGLNRKGGLLLETSYMEIPDDLQKVYKVLFRNDVWKWCGYPNWKWKARLLPASKGIPLIPDAYWYHKRHLYIVEIDATDNIRHTLRNMRRYQGLVKQAKKLGTPVPHVYYFTTDAGRSAWLEESLGGNLFWLQCIHQLSEESRLQ</sequence>
<dbReference type="RefSeq" id="WP_098227455.1">
    <property type="nucleotide sequence ID" value="NZ_NUBY01000188.1"/>
</dbReference>
<protein>
    <recommendedName>
        <fullName evidence="3">Replication-relaxation</fullName>
    </recommendedName>
</protein>
<organism evidence="1 2">
    <name type="scientific">Bacillus toyonensis</name>
    <dbReference type="NCBI Taxonomy" id="155322"/>
    <lineage>
        <taxon>Bacteria</taxon>
        <taxon>Bacillati</taxon>
        <taxon>Bacillota</taxon>
        <taxon>Bacilli</taxon>
        <taxon>Bacillales</taxon>
        <taxon>Bacillaceae</taxon>
        <taxon>Bacillus</taxon>
        <taxon>Bacillus cereus group</taxon>
    </lineage>
</organism>
<proteinExistence type="predicted"/>
<evidence type="ECO:0000313" key="1">
    <source>
        <dbReference type="EMBL" id="PEP96237.1"/>
    </source>
</evidence>
<evidence type="ECO:0000313" key="2">
    <source>
        <dbReference type="Proteomes" id="UP000220841"/>
    </source>
</evidence>
<dbReference type="AlphaFoldDB" id="A0A2A8H8F4"/>
<evidence type="ECO:0008006" key="3">
    <source>
        <dbReference type="Google" id="ProtNLM"/>
    </source>
</evidence>
<dbReference type="EMBL" id="NUBY01000188">
    <property type="protein sequence ID" value="PEP96237.1"/>
    <property type="molecule type" value="Genomic_DNA"/>
</dbReference>
<comment type="caution">
    <text evidence="1">The sequence shown here is derived from an EMBL/GenBank/DDBJ whole genome shotgun (WGS) entry which is preliminary data.</text>
</comment>